<reference evidence="4" key="1">
    <citation type="submission" date="2012-12" db="EMBL/GenBank/DDBJ databases">
        <authorList>
            <person name="Hellsten U."/>
            <person name="Grimwood J."/>
            <person name="Chapman J.A."/>
            <person name="Shapiro H."/>
            <person name="Aerts A."/>
            <person name="Otillar R.P."/>
            <person name="Terry A.Y."/>
            <person name="Boore J.L."/>
            <person name="Simakov O."/>
            <person name="Marletaz F."/>
            <person name="Cho S.-J."/>
            <person name="Edsinger-Gonzales E."/>
            <person name="Havlak P."/>
            <person name="Kuo D.-H."/>
            <person name="Larsson T."/>
            <person name="Lv J."/>
            <person name="Arendt D."/>
            <person name="Savage R."/>
            <person name="Osoegawa K."/>
            <person name="de Jong P."/>
            <person name="Lindberg D.R."/>
            <person name="Seaver E.C."/>
            <person name="Weisblat D.A."/>
            <person name="Putnam N.H."/>
            <person name="Grigoriev I.V."/>
            <person name="Rokhsar D.S."/>
        </authorList>
    </citation>
    <scope>NUCLEOTIDE SEQUENCE</scope>
    <source>
        <strain evidence="4">I ESC-2004</strain>
    </source>
</reference>
<keyword evidence="4" id="KW-1185">Reference proteome</keyword>
<evidence type="ECO:0000256" key="1">
    <source>
        <dbReference type="SAM" id="MobiDB-lite"/>
    </source>
</evidence>
<evidence type="ECO:0000313" key="2">
    <source>
        <dbReference type="EMBL" id="ELT99667.1"/>
    </source>
</evidence>
<dbReference type="AlphaFoldDB" id="R7U1B2"/>
<dbReference type="EMBL" id="AMQN01048042">
    <property type="status" value="NOT_ANNOTATED_CDS"/>
    <property type="molecule type" value="Genomic_DNA"/>
</dbReference>
<reference evidence="3" key="3">
    <citation type="submission" date="2015-06" db="UniProtKB">
        <authorList>
            <consortium name="EnsemblMetazoa"/>
        </authorList>
    </citation>
    <scope>IDENTIFICATION</scope>
</reference>
<name>R7U1B2_CAPTE</name>
<proteinExistence type="predicted"/>
<feature type="compositionally biased region" description="Low complexity" evidence="1">
    <location>
        <begin position="80"/>
        <end position="90"/>
    </location>
</feature>
<dbReference type="EMBL" id="KB306654">
    <property type="protein sequence ID" value="ELT99667.1"/>
    <property type="molecule type" value="Genomic_DNA"/>
</dbReference>
<feature type="region of interest" description="Disordered" evidence="1">
    <location>
        <begin position="80"/>
        <end position="99"/>
    </location>
</feature>
<evidence type="ECO:0000313" key="4">
    <source>
        <dbReference type="Proteomes" id="UP000014760"/>
    </source>
</evidence>
<organism evidence="2">
    <name type="scientific">Capitella teleta</name>
    <name type="common">Polychaete worm</name>
    <dbReference type="NCBI Taxonomy" id="283909"/>
    <lineage>
        <taxon>Eukaryota</taxon>
        <taxon>Metazoa</taxon>
        <taxon>Spiralia</taxon>
        <taxon>Lophotrochozoa</taxon>
        <taxon>Annelida</taxon>
        <taxon>Polychaeta</taxon>
        <taxon>Sedentaria</taxon>
        <taxon>Scolecida</taxon>
        <taxon>Capitellidae</taxon>
        <taxon>Capitella</taxon>
    </lineage>
</organism>
<dbReference type="HOGENOM" id="CLU_121250_0_0_1"/>
<protein>
    <submittedName>
        <fullName evidence="2 3">Uncharacterized protein</fullName>
    </submittedName>
</protein>
<dbReference type="EnsemblMetazoa" id="CapteT189611">
    <property type="protein sequence ID" value="CapteP189611"/>
    <property type="gene ID" value="CapteG189611"/>
</dbReference>
<evidence type="ECO:0000313" key="3">
    <source>
        <dbReference type="EnsemblMetazoa" id="CapteP189611"/>
    </source>
</evidence>
<feature type="non-terminal residue" evidence="2">
    <location>
        <position position="194"/>
    </location>
</feature>
<dbReference type="Proteomes" id="UP000014760">
    <property type="component" value="Unassembled WGS sequence"/>
</dbReference>
<reference evidence="2 4" key="2">
    <citation type="journal article" date="2013" name="Nature">
        <title>Insights into bilaterian evolution from three spiralian genomes.</title>
        <authorList>
            <person name="Simakov O."/>
            <person name="Marletaz F."/>
            <person name="Cho S.J."/>
            <person name="Edsinger-Gonzales E."/>
            <person name="Havlak P."/>
            <person name="Hellsten U."/>
            <person name="Kuo D.H."/>
            <person name="Larsson T."/>
            <person name="Lv J."/>
            <person name="Arendt D."/>
            <person name="Savage R."/>
            <person name="Osoegawa K."/>
            <person name="de Jong P."/>
            <person name="Grimwood J."/>
            <person name="Chapman J.A."/>
            <person name="Shapiro H."/>
            <person name="Aerts A."/>
            <person name="Otillar R.P."/>
            <person name="Terry A.Y."/>
            <person name="Boore J.L."/>
            <person name="Grigoriev I.V."/>
            <person name="Lindberg D.R."/>
            <person name="Seaver E.C."/>
            <person name="Weisblat D.A."/>
            <person name="Putnam N.H."/>
            <person name="Rokhsar D.S."/>
        </authorList>
    </citation>
    <scope>NUCLEOTIDE SEQUENCE</scope>
    <source>
        <strain evidence="2 4">I ESC-2004</strain>
    </source>
</reference>
<accession>R7U1B2</accession>
<sequence length="194" mass="21828">MDQRHREVTLAMDMPVLNPTAITNHTMQTAKSHYFTENSIPSAVNTLTAFIIFAREFESKCIEQVAESNVAEVKAEVQEGNARAGEGNAGVEDSSGSESIGLSDKELQQQFDNAIRSAYPVTLEGTRPSLQMVRNFGGVETSLNFKKNVLSRWTEKQNTLRAQHIRDRFPTLKRKAPEEISRTIKRHHPNWCNA</sequence>
<gene>
    <name evidence="2" type="ORF">CAPTEDRAFT_189611</name>
</gene>